<sequence>MSLKHMILIVLTCLYVGQVLAESGGQMPYPEKSRVIIRENATGVTTGNLTVTNPDSRPWLMQAWLEDENGVREGRVYPELSRLEVNFSRRLLIAPPLSRWLEGREGLNWLVIRLIPSTAPDSNNTLTIPVVLRLKVFLRSRTVGAEQEKPVLSCDYHQEGMLMLHNRGRHYVTLTELKDRRGRMAEGVPLMLAPGAQQSVGNGMTTGPYKYGYVDDLGIIKFGRVICPQKKR</sequence>
<dbReference type="InterPro" id="IPR008962">
    <property type="entry name" value="PapD-like_sf"/>
</dbReference>
<evidence type="ECO:0000259" key="7">
    <source>
        <dbReference type="Pfam" id="PF00345"/>
    </source>
</evidence>
<dbReference type="SUPFAM" id="SSF49584">
    <property type="entry name" value="Periplasmic chaperone C-domain"/>
    <property type="match status" value="1"/>
</dbReference>
<gene>
    <name evidence="8" type="ORF">PS049_25635</name>
</gene>
<dbReference type="GO" id="GO:0071555">
    <property type="term" value="P:cell wall organization"/>
    <property type="evidence" value="ECO:0007669"/>
    <property type="project" value="InterPro"/>
</dbReference>
<dbReference type="Pfam" id="PF00345">
    <property type="entry name" value="PapD_N"/>
    <property type="match status" value="1"/>
</dbReference>
<dbReference type="InterPro" id="IPR013783">
    <property type="entry name" value="Ig-like_fold"/>
</dbReference>
<keyword evidence="5" id="KW-0574">Periplasm</keyword>
<dbReference type="InterPro" id="IPR036316">
    <property type="entry name" value="Pili_assmbl_chap_C_dom_sf"/>
</dbReference>
<evidence type="ECO:0000256" key="2">
    <source>
        <dbReference type="ARBA" id="ARBA00007399"/>
    </source>
</evidence>
<proteinExistence type="inferred from homology"/>
<dbReference type="GO" id="GO:0030288">
    <property type="term" value="C:outer membrane-bounded periplasmic space"/>
    <property type="evidence" value="ECO:0007669"/>
    <property type="project" value="InterPro"/>
</dbReference>
<keyword evidence="4" id="KW-0732">Signal</keyword>
<dbReference type="InterPro" id="IPR016147">
    <property type="entry name" value="Pili_assmbl_chaperone_N"/>
</dbReference>
<organism evidence="8 9">
    <name type="scientific">Escherichia albertii</name>
    <dbReference type="NCBI Taxonomy" id="208962"/>
    <lineage>
        <taxon>Bacteria</taxon>
        <taxon>Pseudomonadati</taxon>
        <taxon>Pseudomonadota</taxon>
        <taxon>Gammaproteobacteria</taxon>
        <taxon>Enterobacterales</taxon>
        <taxon>Enterobacteriaceae</taxon>
        <taxon>Escherichia</taxon>
    </lineage>
</organism>
<evidence type="ECO:0000256" key="1">
    <source>
        <dbReference type="ARBA" id="ARBA00004418"/>
    </source>
</evidence>
<evidence type="ECO:0000313" key="8">
    <source>
        <dbReference type="EMBL" id="WDB31984.1"/>
    </source>
</evidence>
<geneLocation type="plasmid" evidence="8 9">
    <name>pEA7_2</name>
</geneLocation>
<accession>A0AAX3MV39</accession>
<dbReference type="AlphaFoldDB" id="A0AAX3MV39"/>
<reference evidence="8" key="1">
    <citation type="submission" date="2023-02" db="EMBL/GenBank/DDBJ databases">
        <title>Escherichia albertii as a potential enteropathogen in the light of epidemiological and genomic studies.</title>
        <authorList>
            <person name="Leszczynska K."/>
            <person name="Swiecicka I."/>
            <person name="Daniluk T."/>
            <person name="Lebensztejn D."/>
            <person name="Chmielewska S."/>
            <person name="Leszczynska D."/>
            <person name="Gawor J."/>
            <person name="Kliber M."/>
        </authorList>
    </citation>
    <scope>NUCLEOTIDE SEQUENCE</scope>
    <source>
        <strain evidence="8">BIA_7</strain>
        <plasmid evidence="8">pEA7_2</plasmid>
    </source>
</reference>
<comment type="subcellular location">
    <subcellularLocation>
        <location evidence="1">Periplasm</location>
    </subcellularLocation>
</comment>
<evidence type="ECO:0000313" key="9">
    <source>
        <dbReference type="Proteomes" id="UP001219219"/>
    </source>
</evidence>
<feature type="domain" description="Pili assembly chaperone N-terminal" evidence="7">
    <location>
        <begin position="31"/>
        <end position="139"/>
    </location>
</feature>
<dbReference type="InterPro" id="IPR050643">
    <property type="entry name" value="Periplasmic_pilus_chap"/>
</dbReference>
<keyword evidence="6" id="KW-0143">Chaperone</keyword>
<comment type="similarity">
    <text evidence="2">Belongs to the periplasmic pilus chaperone family.</text>
</comment>
<protein>
    <submittedName>
        <fullName evidence="8">Fimbria/pilus periplasmic chaperone</fullName>
    </submittedName>
</protein>
<evidence type="ECO:0000256" key="5">
    <source>
        <dbReference type="ARBA" id="ARBA00022764"/>
    </source>
</evidence>
<dbReference type="PANTHER" id="PTHR30251:SF5">
    <property type="entry name" value="FIMBRIAL CHAPARONE PROTEIN"/>
    <property type="match status" value="1"/>
</dbReference>
<keyword evidence="3" id="KW-1029">Fimbrium biogenesis</keyword>
<dbReference type="PANTHER" id="PTHR30251">
    <property type="entry name" value="PILUS ASSEMBLY CHAPERONE"/>
    <property type="match status" value="1"/>
</dbReference>
<dbReference type="Proteomes" id="UP001219219">
    <property type="component" value="Plasmid pEA7_2"/>
</dbReference>
<evidence type="ECO:0000256" key="4">
    <source>
        <dbReference type="ARBA" id="ARBA00022729"/>
    </source>
</evidence>
<evidence type="ECO:0000256" key="6">
    <source>
        <dbReference type="ARBA" id="ARBA00023186"/>
    </source>
</evidence>
<keyword evidence="8" id="KW-0614">Plasmid</keyword>
<dbReference type="RefSeq" id="WP_137650323.1">
    <property type="nucleotide sequence ID" value="NZ_BJCV01000040.1"/>
</dbReference>
<evidence type="ECO:0000256" key="3">
    <source>
        <dbReference type="ARBA" id="ARBA00022558"/>
    </source>
</evidence>
<dbReference type="EMBL" id="CP117564">
    <property type="protein sequence ID" value="WDB31984.1"/>
    <property type="molecule type" value="Genomic_DNA"/>
</dbReference>
<dbReference type="Gene3D" id="2.60.40.10">
    <property type="entry name" value="Immunoglobulins"/>
    <property type="match status" value="1"/>
</dbReference>
<dbReference type="SUPFAM" id="SSF49354">
    <property type="entry name" value="PapD-like"/>
    <property type="match status" value="1"/>
</dbReference>
<name>A0AAX3MV39_ESCAL</name>